<dbReference type="OrthoDB" id="7874789at2"/>
<reference evidence="7 8" key="1">
    <citation type="submission" date="2019-07" db="EMBL/GenBank/DDBJ databases">
        <title>Genomic Encyclopedia of Archaeal and Bacterial Type Strains, Phase II (KMG-II): from individual species to whole genera.</title>
        <authorList>
            <person name="Goeker M."/>
        </authorList>
    </citation>
    <scope>NUCLEOTIDE SEQUENCE [LARGE SCALE GENOMIC DNA]</scope>
    <source>
        <strain evidence="7 8">ATCC BAA-252</strain>
    </source>
</reference>
<feature type="transmembrane region" description="Helical" evidence="6">
    <location>
        <begin position="187"/>
        <end position="208"/>
    </location>
</feature>
<gene>
    <name evidence="7" type="ORF">JM93_02266</name>
</gene>
<comment type="caution">
    <text evidence="7">The sequence shown here is derived from an EMBL/GenBank/DDBJ whole genome shotgun (WGS) entry which is preliminary data.</text>
</comment>
<dbReference type="Pfam" id="PF01810">
    <property type="entry name" value="LysE"/>
    <property type="match status" value="1"/>
</dbReference>
<feature type="transmembrane region" description="Helical" evidence="6">
    <location>
        <begin position="41"/>
        <end position="63"/>
    </location>
</feature>
<name>A0A562T1W7_9HYPH</name>
<dbReference type="InterPro" id="IPR001123">
    <property type="entry name" value="LeuE-type"/>
</dbReference>
<feature type="transmembrane region" description="Helical" evidence="6">
    <location>
        <begin position="75"/>
        <end position="93"/>
    </location>
</feature>
<dbReference type="PANTHER" id="PTHR30086:SF20">
    <property type="entry name" value="ARGININE EXPORTER PROTEIN ARGO-RELATED"/>
    <property type="match status" value="1"/>
</dbReference>
<comment type="subcellular location">
    <subcellularLocation>
        <location evidence="1">Cell membrane</location>
        <topology evidence="1">Multi-pass membrane protein</topology>
    </subcellularLocation>
</comment>
<evidence type="ECO:0000256" key="1">
    <source>
        <dbReference type="ARBA" id="ARBA00004651"/>
    </source>
</evidence>
<dbReference type="PANTHER" id="PTHR30086">
    <property type="entry name" value="ARGININE EXPORTER PROTEIN ARGO"/>
    <property type="match status" value="1"/>
</dbReference>
<keyword evidence="5 6" id="KW-0472">Membrane</keyword>
<sequence>MTFLEYALIGFVIGVITTAPVGPVNVMAIQHAAQSGFRQGVFVGLGAVVADAIYAAVAVFGVSAITQFIEGQFDLIKIVGGALLIVFGIKVWNTHPHLADAADGDEKGFWGDATAAFFMALTNPGTVLAFVAIFGGLGDLRPKHGDIFGKLIMVAGVAGGATTWWVFVSGMVTRFRGGIDDSWLDKANHIAGTILVVFGALIYADLLFDIF</sequence>
<dbReference type="Proteomes" id="UP000320593">
    <property type="component" value="Unassembled WGS sequence"/>
</dbReference>
<evidence type="ECO:0000256" key="6">
    <source>
        <dbReference type="SAM" id="Phobius"/>
    </source>
</evidence>
<dbReference type="AlphaFoldDB" id="A0A562T1W7"/>
<keyword evidence="4 6" id="KW-1133">Transmembrane helix</keyword>
<evidence type="ECO:0000256" key="2">
    <source>
        <dbReference type="ARBA" id="ARBA00022475"/>
    </source>
</evidence>
<keyword evidence="3 6" id="KW-0812">Transmembrane</keyword>
<evidence type="ECO:0000256" key="5">
    <source>
        <dbReference type="ARBA" id="ARBA00023136"/>
    </source>
</evidence>
<protein>
    <submittedName>
        <fullName evidence="7">Threonine/homoserine/homoserine lactone efflux protein</fullName>
    </submittedName>
</protein>
<feature type="transmembrane region" description="Helical" evidence="6">
    <location>
        <begin position="7"/>
        <end position="29"/>
    </location>
</feature>
<evidence type="ECO:0000313" key="8">
    <source>
        <dbReference type="Proteomes" id="UP000320593"/>
    </source>
</evidence>
<evidence type="ECO:0000256" key="3">
    <source>
        <dbReference type="ARBA" id="ARBA00022692"/>
    </source>
</evidence>
<feature type="transmembrane region" description="Helical" evidence="6">
    <location>
        <begin position="147"/>
        <end position="167"/>
    </location>
</feature>
<evidence type="ECO:0000313" key="7">
    <source>
        <dbReference type="EMBL" id="TWI87697.1"/>
    </source>
</evidence>
<dbReference type="GO" id="GO:0015171">
    <property type="term" value="F:amino acid transmembrane transporter activity"/>
    <property type="evidence" value="ECO:0007669"/>
    <property type="project" value="TreeGrafter"/>
</dbReference>
<evidence type="ECO:0000256" key="4">
    <source>
        <dbReference type="ARBA" id="ARBA00022989"/>
    </source>
</evidence>
<keyword evidence="8" id="KW-1185">Reference proteome</keyword>
<organism evidence="7 8">
    <name type="scientific">Roseibium hamelinense</name>
    <dbReference type="NCBI Taxonomy" id="150831"/>
    <lineage>
        <taxon>Bacteria</taxon>
        <taxon>Pseudomonadati</taxon>
        <taxon>Pseudomonadota</taxon>
        <taxon>Alphaproteobacteria</taxon>
        <taxon>Hyphomicrobiales</taxon>
        <taxon>Stappiaceae</taxon>
        <taxon>Roseibium</taxon>
    </lineage>
</organism>
<proteinExistence type="predicted"/>
<dbReference type="GO" id="GO:0005886">
    <property type="term" value="C:plasma membrane"/>
    <property type="evidence" value="ECO:0007669"/>
    <property type="project" value="UniProtKB-SubCell"/>
</dbReference>
<feature type="transmembrane region" description="Helical" evidence="6">
    <location>
        <begin position="113"/>
        <end position="135"/>
    </location>
</feature>
<accession>A0A562T1W7</accession>
<dbReference type="EMBL" id="VLLF01000004">
    <property type="protein sequence ID" value="TWI87697.1"/>
    <property type="molecule type" value="Genomic_DNA"/>
</dbReference>
<keyword evidence="2" id="KW-1003">Cell membrane</keyword>
<dbReference type="RefSeq" id="WP_145343236.1">
    <property type="nucleotide sequence ID" value="NZ_SMLY01000050.1"/>
</dbReference>